<dbReference type="PANTHER" id="PTHR10859">
    <property type="entry name" value="GLYCOSYL TRANSFERASE"/>
    <property type="match status" value="1"/>
</dbReference>
<dbReference type="SUPFAM" id="SSF53448">
    <property type="entry name" value="Nucleotide-diphospho-sugar transferases"/>
    <property type="match status" value="1"/>
</dbReference>
<dbReference type="Proteomes" id="UP000257127">
    <property type="component" value="Unassembled WGS sequence"/>
</dbReference>
<name>A0A3E1F0I6_9FLAO</name>
<feature type="domain" description="DUF2062" evidence="3">
    <location>
        <begin position="262"/>
        <end position="385"/>
    </location>
</feature>
<dbReference type="PANTHER" id="PTHR10859:SF91">
    <property type="entry name" value="DOLICHYL-PHOSPHATE BETA-GLUCOSYLTRANSFERASE"/>
    <property type="match status" value="1"/>
</dbReference>
<feature type="transmembrane region" description="Helical" evidence="1">
    <location>
        <begin position="219"/>
        <end position="238"/>
    </location>
</feature>
<reference evidence="4 5" key="1">
    <citation type="submission" date="2018-08" db="EMBL/GenBank/DDBJ databases">
        <title>The draft genome squence of Brumimicrobium sp. N62.</title>
        <authorList>
            <person name="Du Z.-J."/>
            <person name="Luo H.-R."/>
        </authorList>
    </citation>
    <scope>NUCLEOTIDE SEQUENCE [LARGE SCALE GENOMIC DNA]</scope>
    <source>
        <strain evidence="4 5">N62</strain>
    </source>
</reference>
<dbReference type="InterPro" id="IPR018639">
    <property type="entry name" value="DUF2062"/>
</dbReference>
<feature type="domain" description="Glycosyltransferase 2-like" evidence="2">
    <location>
        <begin position="12"/>
        <end position="166"/>
    </location>
</feature>
<dbReference type="RefSeq" id="WP_116880319.1">
    <property type="nucleotide sequence ID" value="NZ_QURB01000002.1"/>
</dbReference>
<evidence type="ECO:0000256" key="1">
    <source>
        <dbReference type="SAM" id="Phobius"/>
    </source>
</evidence>
<evidence type="ECO:0000313" key="5">
    <source>
        <dbReference type="Proteomes" id="UP000257127"/>
    </source>
</evidence>
<feature type="transmembrane region" description="Helical" evidence="1">
    <location>
        <begin position="273"/>
        <end position="297"/>
    </location>
</feature>
<dbReference type="EMBL" id="QURB01000002">
    <property type="protein sequence ID" value="RFC55339.1"/>
    <property type="molecule type" value="Genomic_DNA"/>
</dbReference>
<keyword evidence="5" id="KW-1185">Reference proteome</keyword>
<keyword evidence="1" id="KW-0472">Membrane</keyword>
<dbReference type="CDD" id="cd04179">
    <property type="entry name" value="DPM_DPG-synthase_like"/>
    <property type="match status" value="1"/>
</dbReference>
<dbReference type="AlphaFoldDB" id="A0A3E1F0I6"/>
<evidence type="ECO:0000313" key="4">
    <source>
        <dbReference type="EMBL" id="RFC55339.1"/>
    </source>
</evidence>
<evidence type="ECO:0000259" key="3">
    <source>
        <dbReference type="Pfam" id="PF09835"/>
    </source>
</evidence>
<protein>
    <submittedName>
        <fullName evidence="4">DUF2062 domain-containing protein</fullName>
    </submittedName>
</protein>
<comment type="caution">
    <text evidence="4">The sequence shown here is derived from an EMBL/GenBank/DDBJ whole genome shotgun (WGS) entry which is preliminary data.</text>
</comment>
<dbReference type="GO" id="GO:0006487">
    <property type="term" value="P:protein N-linked glycosylation"/>
    <property type="evidence" value="ECO:0007669"/>
    <property type="project" value="TreeGrafter"/>
</dbReference>
<dbReference type="OrthoDB" id="9810303at2"/>
<dbReference type="Pfam" id="PF00535">
    <property type="entry name" value="Glycos_transf_2"/>
    <property type="match status" value="1"/>
</dbReference>
<evidence type="ECO:0000259" key="2">
    <source>
        <dbReference type="Pfam" id="PF00535"/>
    </source>
</evidence>
<feature type="transmembrane region" description="Helical" evidence="1">
    <location>
        <begin position="352"/>
        <end position="378"/>
    </location>
</feature>
<accession>A0A3E1F0I6</accession>
<keyword evidence="1" id="KW-0812">Transmembrane</keyword>
<dbReference type="Pfam" id="PF09835">
    <property type="entry name" value="DUF2062"/>
    <property type="match status" value="1"/>
</dbReference>
<dbReference type="Gene3D" id="3.90.550.10">
    <property type="entry name" value="Spore Coat Polysaccharide Biosynthesis Protein SpsA, Chain A"/>
    <property type="match status" value="1"/>
</dbReference>
<sequence length="388" mass="43726">MESTVSTTLSHCVIIPTYNNIKTLKRVIDGVLTKVDEKDIIIVNDGSTDGTSKVLKAFEGINLIEFPKNIGKGYALRQGFKKAIALGYTHAITIDSDGQHFPEDIPILLSASKKEPTALFIGSRNMKQEGVPAKSSFGNKFSNFWFWFETGKKLEDTQSGFRLYPIHIMPKRWFTKKFEFEIECIVRSAWKGIEVKNIPVQIKYDENERVSHFRPFKDFTRISILNTVLVIFTLLYYLPKSFFNSFKKKSLRNFIKEDILGSGDSPKVKSLSLALGVFIGIIPIWGVQTVAVLFLAVSFKLNKLLAFAASNVSIPPMIPIIVISSLYLGGLFTNHNIDQEEYSNVVDFKNHLIEYLLGSFVLATTAAILVGTISYFILISIQRKRGNK</sequence>
<dbReference type="InterPro" id="IPR001173">
    <property type="entry name" value="Glyco_trans_2-like"/>
</dbReference>
<dbReference type="InterPro" id="IPR029044">
    <property type="entry name" value="Nucleotide-diphossugar_trans"/>
</dbReference>
<gene>
    <name evidence="4" type="ORF">DXU93_03635</name>
</gene>
<keyword evidence="1" id="KW-1133">Transmembrane helix</keyword>
<feature type="transmembrane region" description="Helical" evidence="1">
    <location>
        <begin position="304"/>
        <end position="332"/>
    </location>
</feature>
<proteinExistence type="predicted"/>
<organism evidence="4 5">
    <name type="scientific">Brumimicrobium aurantiacum</name>
    <dbReference type="NCBI Taxonomy" id="1737063"/>
    <lineage>
        <taxon>Bacteria</taxon>
        <taxon>Pseudomonadati</taxon>
        <taxon>Bacteroidota</taxon>
        <taxon>Flavobacteriia</taxon>
        <taxon>Flavobacteriales</taxon>
        <taxon>Crocinitomicaceae</taxon>
        <taxon>Brumimicrobium</taxon>
    </lineage>
</organism>